<accession>A0A067FS19</accession>
<evidence type="ECO:0000313" key="1">
    <source>
        <dbReference type="EMBL" id="KDO66217.1"/>
    </source>
</evidence>
<dbReference type="EMBL" id="KK784900">
    <property type="protein sequence ID" value="KDO66217.1"/>
    <property type="molecule type" value="Genomic_DNA"/>
</dbReference>
<organism evidence="1 2">
    <name type="scientific">Citrus sinensis</name>
    <name type="common">Sweet orange</name>
    <name type="synonym">Citrus aurantium var. sinensis</name>
    <dbReference type="NCBI Taxonomy" id="2711"/>
    <lineage>
        <taxon>Eukaryota</taxon>
        <taxon>Viridiplantae</taxon>
        <taxon>Streptophyta</taxon>
        <taxon>Embryophyta</taxon>
        <taxon>Tracheophyta</taxon>
        <taxon>Spermatophyta</taxon>
        <taxon>Magnoliopsida</taxon>
        <taxon>eudicotyledons</taxon>
        <taxon>Gunneridae</taxon>
        <taxon>Pentapetalae</taxon>
        <taxon>rosids</taxon>
        <taxon>malvids</taxon>
        <taxon>Sapindales</taxon>
        <taxon>Rutaceae</taxon>
        <taxon>Aurantioideae</taxon>
        <taxon>Citrus</taxon>
    </lineage>
</organism>
<sequence>MAMKRVASSAINAFASSGFLRSSSRFSRHYASSGSKKIVGVFYKGNEYASMNPNFL</sequence>
<keyword evidence="2" id="KW-1185">Reference proteome</keyword>
<reference evidence="1 2" key="1">
    <citation type="submission" date="2014-04" db="EMBL/GenBank/DDBJ databases">
        <authorList>
            <consortium name="International Citrus Genome Consortium"/>
            <person name="Gmitter F."/>
            <person name="Chen C."/>
            <person name="Farmerie W."/>
            <person name="Harkins T."/>
            <person name="Desany B."/>
            <person name="Mohiuddin M."/>
            <person name="Kodira C."/>
            <person name="Borodovsky M."/>
            <person name="Lomsadze A."/>
            <person name="Burns P."/>
            <person name="Jenkins J."/>
            <person name="Prochnik S."/>
            <person name="Shu S."/>
            <person name="Chapman J."/>
            <person name="Pitluck S."/>
            <person name="Schmutz J."/>
            <person name="Rokhsar D."/>
        </authorList>
    </citation>
    <scope>NUCLEOTIDE SEQUENCE</scope>
</reference>
<evidence type="ECO:0000313" key="2">
    <source>
        <dbReference type="Proteomes" id="UP000027120"/>
    </source>
</evidence>
<feature type="non-terminal residue" evidence="1">
    <location>
        <position position="56"/>
    </location>
</feature>
<dbReference type="STRING" id="2711.A0A067FS19"/>
<gene>
    <name evidence="1" type="ORF">CISIN_1g0219952mg</name>
</gene>
<proteinExistence type="predicted"/>
<protein>
    <submittedName>
        <fullName evidence="1">Uncharacterized protein</fullName>
    </submittedName>
</protein>
<dbReference type="AlphaFoldDB" id="A0A067FS19"/>
<dbReference type="Proteomes" id="UP000027120">
    <property type="component" value="Unassembled WGS sequence"/>
</dbReference>
<name>A0A067FS19_CITSI</name>